<dbReference type="EMBL" id="JABFAF010000004">
    <property type="protein sequence ID" value="MBA0852471.1"/>
    <property type="molecule type" value="Genomic_DNA"/>
</dbReference>
<dbReference type="AlphaFoldDB" id="A0A7J9L1B4"/>
<keyword evidence="2" id="KW-1185">Reference proteome</keyword>
<organism evidence="1 2">
    <name type="scientific">Gossypium schwendimanii</name>
    <name type="common">Cotton</name>
    <dbReference type="NCBI Taxonomy" id="34291"/>
    <lineage>
        <taxon>Eukaryota</taxon>
        <taxon>Viridiplantae</taxon>
        <taxon>Streptophyta</taxon>
        <taxon>Embryophyta</taxon>
        <taxon>Tracheophyta</taxon>
        <taxon>Spermatophyta</taxon>
        <taxon>Magnoliopsida</taxon>
        <taxon>eudicotyledons</taxon>
        <taxon>Gunneridae</taxon>
        <taxon>Pentapetalae</taxon>
        <taxon>rosids</taxon>
        <taxon>malvids</taxon>
        <taxon>Malvales</taxon>
        <taxon>Malvaceae</taxon>
        <taxon>Malvoideae</taxon>
        <taxon>Gossypium</taxon>
    </lineage>
</organism>
<reference evidence="1 2" key="1">
    <citation type="journal article" date="2019" name="Genome Biol. Evol.">
        <title>Insights into the evolution of the New World diploid cottons (Gossypium, subgenus Houzingenia) based on genome sequencing.</title>
        <authorList>
            <person name="Grover C.E."/>
            <person name="Arick M.A. 2nd"/>
            <person name="Thrash A."/>
            <person name="Conover J.L."/>
            <person name="Sanders W.S."/>
            <person name="Peterson D.G."/>
            <person name="Frelichowski J.E."/>
            <person name="Scheffler J.A."/>
            <person name="Scheffler B.E."/>
            <person name="Wendel J.F."/>
        </authorList>
    </citation>
    <scope>NUCLEOTIDE SEQUENCE [LARGE SCALE GENOMIC DNA]</scope>
    <source>
        <strain evidence="1">1</strain>
        <tissue evidence="1">Leaf</tissue>
    </source>
</reference>
<protein>
    <submittedName>
        <fullName evidence="1">Uncharacterized protein</fullName>
    </submittedName>
</protein>
<gene>
    <name evidence="1" type="ORF">Goshw_005638</name>
</gene>
<proteinExistence type="predicted"/>
<sequence length="16" mass="1858">MIPGYPLISKKKKEII</sequence>
<evidence type="ECO:0000313" key="2">
    <source>
        <dbReference type="Proteomes" id="UP000593576"/>
    </source>
</evidence>
<dbReference type="Proteomes" id="UP000593576">
    <property type="component" value="Unassembled WGS sequence"/>
</dbReference>
<accession>A0A7J9L1B4</accession>
<name>A0A7J9L1B4_GOSSC</name>
<evidence type="ECO:0000313" key="1">
    <source>
        <dbReference type="EMBL" id="MBA0852471.1"/>
    </source>
</evidence>
<comment type="caution">
    <text evidence="1">The sequence shown here is derived from an EMBL/GenBank/DDBJ whole genome shotgun (WGS) entry which is preliminary data.</text>
</comment>